<comment type="catalytic activity">
    <reaction evidence="5 6">
        <text>L-arginyl-[protein] + NAD(+) = N(omega)-(ADP-D-ribosyl)-L-arginyl-[protein] + nicotinamide + H(+)</text>
        <dbReference type="Rhea" id="RHEA:19149"/>
        <dbReference type="Rhea" id="RHEA-COMP:10532"/>
        <dbReference type="Rhea" id="RHEA-COMP:15087"/>
        <dbReference type="ChEBI" id="CHEBI:15378"/>
        <dbReference type="ChEBI" id="CHEBI:17154"/>
        <dbReference type="ChEBI" id="CHEBI:29965"/>
        <dbReference type="ChEBI" id="CHEBI:57540"/>
        <dbReference type="ChEBI" id="CHEBI:142554"/>
        <dbReference type="EC" id="2.4.2.31"/>
    </reaction>
</comment>
<dbReference type="InterPro" id="IPR000768">
    <property type="entry name" value="ART"/>
</dbReference>
<dbReference type="AlphaFoldDB" id="A0A814D712"/>
<dbReference type="Proteomes" id="UP000663860">
    <property type="component" value="Unassembled WGS sequence"/>
</dbReference>
<evidence type="ECO:0000256" key="3">
    <source>
        <dbReference type="ARBA" id="ARBA00022679"/>
    </source>
</evidence>
<organism evidence="7 8">
    <name type="scientific">Adineta steineri</name>
    <dbReference type="NCBI Taxonomy" id="433720"/>
    <lineage>
        <taxon>Eukaryota</taxon>
        <taxon>Metazoa</taxon>
        <taxon>Spiralia</taxon>
        <taxon>Gnathifera</taxon>
        <taxon>Rotifera</taxon>
        <taxon>Eurotatoria</taxon>
        <taxon>Bdelloidea</taxon>
        <taxon>Adinetida</taxon>
        <taxon>Adinetidae</taxon>
        <taxon>Adineta</taxon>
    </lineage>
</organism>
<dbReference type="EMBL" id="CAJNOE010000127">
    <property type="protein sequence ID" value="CAF0951242.1"/>
    <property type="molecule type" value="Genomic_DNA"/>
</dbReference>
<keyword evidence="4" id="KW-0548">Nucleotidyltransferase</keyword>
<dbReference type="SUPFAM" id="SSF56399">
    <property type="entry name" value="ADP-ribosylation"/>
    <property type="match status" value="1"/>
</dbReference>
<dbReference type="PROSITE" id="PS51996">
    <property type="entry name" value="TR_MART"/>
    <property type="match status" value="1"/>
</dbReference>
<dbReference type="Pfam" id="PF01129">
    <property type="entry name" value="ART"/>
    <property type="match status" value="1"/>
</dbReference>
<dbReference type="Gene3D" id="3.90.176.10">
    <property type="entry name" value="Toxin ADP-ribosyltransferase, Chain A, domain 1"/>
    <property type="match status" value="1"/>
</dbReference>
<accession>A0A814D712</accession>
<dbReference type="EC" id="2.4.2.31" evidence="6"/>
<name>A0A814D712_9BILA</name>
<keyword evidence="6" id="KW-0521">NADP</keyword>
<dbReference type="GO" id="GO:0016779">
    <property type="term" value="F:nucleotidyltransferase activity"/>
    <property type="evidence" value="ECO:0007669"/>
    <property type="project" value="UniProtKB-KW"/>
</dbReference>
<proteinExistence type="inferred from homology"/>
<keyword evidence="6" id="KW-0520">NAD</keyword>
<evidence type="ECO:0000256" key="6">
    <source>
        <dbReference type="RuleBase" id="RU361228"/>
    </source>
</evidence>
<gene>
    <name evidence="7" type="ORF">IZO911_LOCUS15012</name>
</gene>
<evidence type="ECO:0000313" key="8">
    <source>
        <dbReference type="Proteomes" id="UP000663860"/>
    </source>
</evidence>
<comment type="similarity">
    <text evidence="1 6">Belongs to the Arg-specific ADP-ribosyltransferase family.</text>
</comment>
<evidence type="ECO:0000256" key="1">
    <source>
        <dbReference type="ARBA" id="ARBA00009558"/>
    </source>
</evidence>
<keyword evidence="2 6" id="KW-0328">Glycosyltransferase</keyword>
<protein>
    <recommendedName>
        <fullName evidence="6">NAD(P)(+)--arginine ADP-ribosyltransferase</fullName>
        <ecNumber evidence="6">2.4.2.31</ecNumber>
    </recommendedName>
    <alternativeName>
        <fullName evidence="6">Mono(ADP-ribosyl)transferase</fullName>
    </alternativeName>
</protein>
<reference evidence="7" key="1">
    <citation type="submission" date="2021-02" db="EMBL/GenBank/DDBJ databases">
        <authorList>
            <person name="Nowell W R."/>
        </authorList>
    </citation>
    <scope>NUCLEOTIDE SEQUENCE</scope>
</reference>
<evidence type="ECO:0000256" key="5">
    <source>
        <dbReference type="ARBA" id="ARBA00047597"/>
    </source>
</evidence>
<evidence type="ECO:0000313" key="7">
    <source>
        <dbReference type="EMBL" id="CAF0951242.1"/>
    </source>
</evidence>
<keyword evidence="3 6" id="KW-0808">Transferase</keyword>
<evidence type="ECO:0000256" key="4">
    <source>
        <dbReference type="ARBA" id="ARBA00022695"/>
    </source>
</evidence>
<sequence>MKGQKLTAENLRSTYLKVPLLSITEAIQQVPNSWTHLSFCPISLPPYITLPSGWTTNDLAAIKVYTSPCRLYDALNEALRTEKINEIQPWFSYLKLFDTAINKIPPVKRRYCRGIRVAPDSSYKIGTVITWWGVSSVSTNRSVCKNFASLHSGGCCGSLYDIKSISARNITNYSLYPGEAESILLPGTKVKIIKIELDSMSRVYVIDVEAISPDSTDGTVTVKSTTTTTSTPPLDFTAVLPLSTATNGTVTVKSTTTTTSTPPLDFTAVLPLSTATSNKR</sequence>
<evidence type="ECO:0000256" key="2">
    <source>
        <dbReference type="ARBA" id="ARBA00022676"/>
    </source>
</evidence>
<comment type="caution">
    <text evidence="7">The sequence shown here is derived from an EMBL/GenBank/DDBJ whole genome shotgun (WGS) entry which is preliminary data.</text>
</comment>
<dbReference type="GO" id="GO:0106274">
    <property type="term" value="F:NAD+-protein-arginine ADP-ribosyltransferase activity"/>
    <property type="evidence" value="ECO:0007669"/>
    <property type="project" value="UniProtKB-EC"/>
</dbReference>